<dbReference type="RefSeq" id="WP_203819045.1">
    <property type="nucleotide sequence ID" value="NZ_BAAABP010000004.1"/>
</dbReference>
<dbReference type="EMBL" id="BOMM01000039">
    <property type="protein sequence ID" value="GIE12588.1"/>
    <property type="molecule type" value="Genomic_DNA"/>
</dbReference>
<proteinExistence type="predicted"/>
<evidence type="ECO:0000313" key="1">
    <source>
        <dbReference type="EMBL" id="GIE12588.1"/>
    </source>
</evidence>
<gene>
    <name evidence="1" type="ORF">Afe05nite_44280</name>
</gene>
<comment type="caution">
    <text evidence="1">The sequence shown here is derived from an EMBL/GenBank/DDBJ whole genome shotgun (WGS) entry which is preliminary data.</text>
</comment>
<organism evidence="1 2">
    <name type="scientific">Paractinoplanes ferrugineus</name>
    <dbReference type="NCBI Taxonomy" id="113564"/>
    <lineage>
        <taxon>Bacteria</taxon>
        <taxon>Bacillati</taxon>
        <taxon>Actinomycetota</taxon>
        <taxon>Actinomycetes</taxon>
        <taxon>Micromonosporales</taxon>
        <taxon>Micromonosporaceae</taxon>
        <taxon>Paractinoplanes</taxon>
    </lineage>
</organism>
<dbReference type="AlphaFoldDB" id="A0A919MEB3"/>
<protein>
    <submittedName>
        <fullName evidence="1">Uncharacterized protein</fullName>
    </submittedName>
</protein>
<dbReference type="Proteomes" id="UP000598174">
    <property type="component" value="Unassembled WGS sequence"/>
</dbReference>
<evidence type="ECO:0000313" key="2">
    <source>
        <dbReference type="Proteomes" id="UP000598174"/>
    </source>
</evidence>
<accession>A0A919MEB3</accession>
<name>A0A919MEB3_9ACTN</name>
<sequence length="94" mass="10826">MDKPLEFLDLRRRLVGERPVAFTASPSPEWALSDLRRRLGSARRDWSTKAPSHPWSCPCGRGPRGWPHRRGSYRSWCAKSTRIAGRRGVRSGRR</sequence>
<keyword evidence="2" id="KW-1185">Reference proteome</keyword>
<reference evidence="1" key="1">
    <citation type="submission" date="2021-01" db="EMBL/GenBank/DDBJ databases">
        <title>Whole genome shotgun sequence of Actinoplanes ferrugineus NBRC 15555.</title>
        <authorList>
            <person name="Komaki H."/>
            <person name="Tamura T."/>
        </authorList>
    </citation>
    <scope>NUCLEOTIDE SEQUENCE</scope>
    <source>
        <strain evidence="1">NBRC 15555</strain>
    </source>
</reference>